<feature type="transmembrane region" description="Helical" evidence="5">
    <location>
        <begin position="163"/>
        <end position="182"/>
    </location>
</feature>
<feature type="transmembrane region" description="Helical" evidence="5">
    <location>
        <begin position="676"/>
        <end position="695"/>
    </location>
</feature>
<comment type="subcellular location">
    <subcellularLocation>
        <location evidence="1">Membrane</location>
        <topology evidence="1">Multi-pass membrane protein</topology>
    </subcellularLocation>
</comment>
<evidence type="ECO:0000256" key="5">
    <source>
        <dbReference type="SAM" id="Phobius"/>
    </source>
</evidence>
<dbReference type="WBParaSite" id="PSAMB.scaffold1404size31934.g12898.t1">
    <property type="protein sequence ID" value="PSAMB.scaffold1404size31934.g12898.t1"/>
    <property type="gene ID" value="PSAMB.scaffold1404size31934.g12898"/>
</dbReference>
<evidence type="ECO:0000256" key="1">
    <source>
        <dbReference type="ARBA" id="ARBA00004141"/>
    </source>
</evidence>
<dbReference type="SUPFAM" id="SSF102114">
    <property type="entry name" value="Radical SAM enzymes"/>
    <property type="match status" value="1"/>
</dbReference>
<dbReference type="PANTHER" id="PTHR24064">
    <property type="entry name" value="SOLUTE CARRIER FAMILY 22 MEMBER"/>
    <property type="match status" value="1"/>
</dbReference>
<dbReference type="SUPFAM" id="SSF103473">
    <property type="entry name" value="MFS general substrate transporter"/>
    <property type="match status" value="1"/>
</dbReference>
<evidence type="ECO:0000259" key="6">
    <source>
        <dbReference type="PROSITE" id="PS50850"/>
    </source>
</evidence>
<sequence length="717" mass="80179">MEVKDGVIPEGREGEKTIDLTQLDADKVLTAFGKYGKYQMLAYFITTITWIMSAAEMMVMAFITAEPSFSCEPSDQSQTLFPLSHNNDSCKVYDIYNVSYACGINGTKFVFNSSIGETLVSEFNLVCADEEMAQSGTSIFMIGSMLATPFLTQMSDKYGRRWAFLLPIWLTAVANIFCALSPNYMVFLIIRFLAGVGTAGMSIGWVLCCESVSLKFRSMIPLLGTITWVTGYLLVGVFAHYITNWRWLYFVLSVPGILTIVFYWLLPESLHWMITQKDTEGIKNYIDKSTKFNNRIIVLEECMTLTKEGDDGEAVSRSILDIIRSKELIFHLVLFSYIAIVNDSYYWTLSLFSVDLSEDRFTGYTLSGLVEVPSGLIAIPLLQWFSRKSLSFASLFSQGVFMLCLVFVENSPWLALILPLLGKAANSIAWSSVVLILPEMIPTTIRNVFYGIVVFLSNIGSIAAPYIGNLKKVDVRLPPLILGSMSVVAAFCVFFFPETKGIALPEDLADLNVGPFLNFIARRKDKTENDKIKEKKISQTVDNETIAAVPSISIATDMICAFPTETAEDFEDSMNLVRKYRFPSLFINQFYPRPGTPAARMKRIDTVEAKRRTKAMSELFRSYQPYGDDRIGQTYDVLIAERASDGNHLVGHNKAYEQILIPDEPGLMGSMVKVRIVSFVLFVPCDIVAFCGLTVDIAESSTLKNKQDTVPSLCPLV</sequence>
<accession>A0A914V0S2</accession>
<dbReference type="InterPro" id="IPR002792">
    <property type="entry name" value="TRAM_dom"/>
</dbReference>
<dbReference type="InterPro" id="IPR005828">
    <property type="entry name" value="MFS_sugar_transport-like"/>
</dbReference>
<dbReference type="InterPro" id="IPR036259">
    <property type="entry name" value="MFS_trans_sf"/>
</dbReference>
<feature type="transmembrane region" description="Helical" evidence="5">
    <location>
        <begin position="389"/>
        <end position="408"/>
    </location>
</feature>
<keyword evidence="4 5" id="KW-0472">Membrane</keyword>
<dbReference type="Pfam" id="PF01938">
    <property type="entry name" value="TRAM"/>
    <property type="match status" value="1"/>
</dbReference>
<feature type="transmembrane region" description="Helical" evidence="5">
    <location>
        <begin position="220"/>
        <end position="241"/>
    </location>
</feature>
<keyword evidence="2 5" id="KW-0812">Transmembrane</keyword>
<dbReference type="Gene3D" id="3.30.750.200">
    <property type="match status" value="1"/>
</dbReference>
<feature type="transmembrane region" description="Helical" evidence="5">
    <location>
        <begin position="414"/>
        <end position="436"/>
    </location>
</feature>
<dbReference type="Proteomes" id="UP000887566">
    <property type="component" value="Unplaced"/>
</dbReference>
<proteinExistence type="predicted"/>
<dbReference type="GO" id="GO:0022857">
    <property type="term" value="F:transmembrane transporter activity"/>
    <property type="evidence" value="ECO:0007669"/>
    <property type="project" value="InterPro"/>
</dbReference>
<evidence type="ECO:0000256" key="2">
    <source>
        <dbReference type="ARBA" id="ARBA00022692"/>
    </source>
</evidence>
<evidence type="ECO:0000256" key="3">
    <source>
        <dbReference type="ARBA" id="ARBA00022989"/>
    </source>
</evidence>
<evidence type="ECO:0000313" key="8">
    <source>
        <dbReference type="Proteomes" id="UP000887566"/>
    </source>
</evidence>
<dbReference type="Gene3D" id="1.20.1250.20">
    <property type="entry name" value="MFS general substrate transporter like domains"/>
    <property type="match status" value="1"/>
</dbReference>
<keyword evidence="8" id="KW-1185">Reference proteome</keyword>
<dbReference type="GO" id="GO:0016020">
    <property type="term" value="C:membrane"/>
    <property type="evidence" value="ECO:0007669"/>
    <property type="project" value="UniProtKB-SubCell"/>
</dbReference>
<dbReference type="PROSITE" id="PS50926">
    <property type="entry name" value="TRAM"/>
    <property type="match status" value="1"/>
</dbReference>
<feature type="transmembrane region" description="Helical" evidence="5">
    <location>
        <begin position="41"/>
        <end position="63"/>
    </location>
</feature>
<keyword evidence="3 5" id="KW-1133">Transmembrane helix</keyword>
<feature type="transmembrane region" description="Helical" evidence="5">
    <location>
        <begin position="188"/>
        <end position="208"/>
    </location>
</feature>
<dbReference type="PROSITE" id="PS50850">
    <property type="entry name" value="MFS"/>
    <property type="match status" value="1"/>
</dbReference>
<evidence type="ECO:0000259" key="7">
    <source>
        <dbReference type="PROSITE" id="PS50926"/>
    </source>
</evidence>
<dbReference type="InterPro" id="IPR020846">
    <property type="entry name" value="MFS_dom"/>
</dbReference>
<feature type="transmembrane region" description="Helical" evidence="5">
    <location>
        <begin position="247"/>
        <end position="266"/>
    </location>
</feature>
<feature type="domain" description="TRAM" evidence="7">
    <location>
        <begin position="628"/>
        <end position="689"/>
    </location>
</feature>
<organism evidence="8 9">
    <name type="scientific">Plectus sambesii</name>
    <dbReference type="NCBI Taxonomy" id="2011161"/>
    <lineage>
        <taxon>Eukaryota</taxon>
        <taxon>Metazoa</taxon>
        <taxon>Ecdysozoa</taxon>
        <taxon>Nematoda</taxon>
        <taxon>Chromadorea</taxon>
        <taxon>Plectida</taxon>
        <taxon>Plectina</taxon>
        <taxon>Plectoidea</taxon>
        <taxon>Plectidae</taxon>
        <taxon>Plectus</taxon>
    </lineage>
</organism>
<name>A0A914V0S2_9BILA</name>
<feature type="transmembrane region" description="Helical" evidence="5">
    <location>
        <begin position="328"/>
        <end position="349"/>
    </location>
</feature>
<protein>
    <submittedName>
        <fullName evidence="9">Major facilitator superfamily (MFS) profile domain-containing protein</fullName>
    </submittedName>
</protein>
<evidence type="ECO:0000313" key="9">
    <source>
        <dbReference type="WBParaSite" id="PSAMB.scaffold1404size31934.g12898.t1"/>
    </source>
</evidence>
<feature type="transmembrane region" description="Helical" evidence="5">
    <location>
        <begin position="361"/>
        <end position="382"/>
    </location>
</feature>
<feature type="transmembrane region" description="Helical" evidence="5">
    <location>
        <begin position="448"/>
        <end position="467"/>
    </location>
</feature>
<dbReference type="InterPro" id="IPR058240">
    <property type="entry name" value="rSAM_sf"/>
</dbReference>
<feature type="transmembrane region" description="Helical" evidence="5">
    <location>
        <begin position="479"/>
        <end position="496"/>
    </location>
</feature>
<reference evidence="9" key="1">
    <citation type="submission" date="2022-11" db="UniProtKB">
        <authorList>
            <consortium name="WormBaseParasite"/>
        </authorList>
    </citation>
    <scope>IDENTIFICATION</scope>
</reference>
<evidence type="ECO:0000256" key="4">
    <source>
        <dbReference type="ARBA" id="ARBA00023136"/>
    </source>
</evidence>
<dbReference type="AlphaFoldDB" id="A0A914V0S2"/>
<feature type="domain" description="Major facilitator superfamily (MFS) profile" evidence="6">
    <location>
        <begin position="42"/>
        <end position="501"/>
    </location>
</feature>
<dbReference type="CDD" id="cd17317">
    <property type="entry name" value="MFS_SLC22"/>
    <property type="match status" value="1"/>
</dbReference>
<dbReference type="Pfam" id="PF00083">
    <property type="entry name" value="Sugar_tr"/>
    <property type="match status" value="1"/>
</dbReference>